<keyword evidence="2" id="KW-0812">Transmembrane</keyword>
<dbReference type="PANTHER" id="PTHR34502:SF5">
    <property type="entry name" value="DUF6594 DOMAIN-CONTAINING PROTEIN"/>
    <property type="match status" value="1"/>
</dbReference>
<dbReference type="Proteomes" id="UP000193144">
    <property type="component" value="Unassembled WGS sequence"/>
</dbReference>
<gene>
    <name evidence="4" type="ORF">BCR34DRAFT_676114</name>
</gene>
<dbReference type="OrthoDB" id="5342093at2759"/>
<keyword evidence="5" id="KW-1185">Reference proteome</keyword>
<feature type="transmembrane region" description="Helical" evidence="2">
    <location>
        <begin position="263"/>
        <end position="281"/>
    </location>
</feature>
<accession>A0A1Y1YYD0</accession>
<evidence type="ECO:0000313" key="4">
    <source>
        <dbReference type="EMBL" id="ORY03043.1"/>
    </source>
</evidence>
<feature type="domain" description="DUF6594" evidence="3">
    <location>
        <begin position="33"/>
        <end position="294"/>
    </location>
</feature>
<dbReference type="Pfam" id="PF20237">
    <property type="entry name" value="DUF6594"/>
    <property type="match status" value="1"/>
</dbReference>
<protein>
    <recommendedName>
        <fullName evidence="3">DUF6594 domain-containing protein</fullName>
    </recommendedName>
</protein>
<evidence type="ECO:0000259" key="3">
    <source>
        <dbReference type="Pfam" id="PF20237"/>
    </source>
</evidence>
<dbReference type="EMBL" id="MCFA01000151">
    <property type="protein sequence ID" value="ORY03043.1"/>
    <property type="molecule type" value="Genomic_DNA"/>
</dbReference>
<keyword evidence="2" id="KW-1133">Transmembrane helix</keyword>
<proteinExistence type="predicted"/>
<dbReference type="AlphaFoldDB" id="A0A1Y1YYD0"/>
<reference evidence="4 5" key="1">
    <citation type="submission" date="2016-07" db="EMBL/GenBank/DDBJ databases">
        <title>Pervasive Adenine N6-methylation of Active Genes in Fungi.</title>
        <authorList>
            <consortium name="DOE Joint Genome Institute"/>
            <person name="Mondo S.J."/>
            <person name="Dannebaum R.O."/>
            <person name="Kuo R.C."/>
            <person name="Labutti K."/>
            <person name="Haridas S."/>
            <person name="Kuo A."/>
            <person name="Salamov A."/>
            <person name="Ahrendt S.R."/>
            <person name="Lipzen A."/>
            <person name="Sullivan W."/>
            <person name="Andreopoulos W.B."/>
            <person name="Clum A."/>
            <person name="Lindquist E."/>
            <person name="Daum C."/>
            <person name="Ramamoorthy G.K."/>
            <person name="Gryganskyi A."/>
            <person name="Culley D."/>
            <person name="Magnuson J.K."/>
            <person name="James T.Y."/>
            <person name="O'Malley M.A."/>
            <person name="Stajich J.E."/>
            <person name="Spatafora J.W."/>
            <person name="Visel A."/>
            <person name="Grigoriev I.V."/>
        </authorList>
    </citation>
    <scope>NUCLEOTIDE SEQUENCE [LARGE SCALE GENOMIC DNA]</scope>
    <source>
        <strain evidence="4 5">CBS 115471</strain>
    </source>
</reference>
<sequence length="294" mass="32646">MAETATASPQPITTTPGFDQPPNHPLDDLVAGYPKLAGRMGLRPETAVFRRFGALNARCILYLQNDLIELEMKLKEAEAADSCDERGGKKKYAFDYYWLKKSLDKGPDQNQVNLLLEIMGKLREYNHLLIQQATVLKLKEPDAYDMTDIQHFLSSREMGPRCLIGEDIGVWGSNTKPKDYSPELVCLRPREDVDYFSRWVGSAAIKSLFKCGCARFDPHLGAKGIQDRSLSQATFWVTSTIASLIPIVSIVVLACLHSLPARLATIAGFNLLTSVCLTVFTDARRTDVFAVTAA</sequence>
<evidence type="ECO:0000256" key="1">
    <source>
        <dbReference type="SAM" id="MobiDB-lite"/>
    </source>
</evidence>
<feature type="compositionally biased region" description="Polar residues" evidence="1">
    <location>
        <begin position="1"/>
        <end position="17"/>
    </location>
</feature>
<organism evidence="4 5">
    <name type="scientific">Clohesyomyces aquaticus</name>
    <dbReference type="NCBI Taxonomy" id="1231657"/>
    <lineage>
        <taxon>Eukaryota</taxon>
        <taxon>Fungi</taxon>
        <taxon>Dikarya</taxon>
        <taxon>Ascomycota</taxon>
        <taxon>Pezizomycotina</taxon>
        <taxon>Dothideomycetes</taxon>
        <taxon>Pleosporomycetidae</taxon>
        <taxon>Pleosporales</taxon>
        <taxon>Lindgomycetaceae</taxon>
        <taxon>Clohesyomyces</taxon>
    </lineage>
</organism>
<evidence type="ECO:0000256" key="2">
    <source>
        <dbReference type="SAM" id="Phobius"/>
    </source>
</evidence>
<name>A0A1Y1YYD0_9PLEO</name>
<dbReference type="InterPro" id="IPR046529">
    <property type="entry name" value="DUF6594"/>
</dbReference>
<comment type="caution">
    <text evidence="4">The sequence shown here is derived from an EMBL/GenBank/DDBJ whole genome shotgun (WGS) entry which is preliminary data.</text>
</comment>
<feature type="region of interest" description="Disordered" evidence="1">
    <location>
        <begin position="1"/>
        <end position="25"/>
    </location>
</feature>
<dbReference type="STRING" id="1231657.A0A1Y1YYD0"/>
<keyword evidence="2" id="KW-0472">Membrane</keyword>
<evidence type="ECO:0000313" key="5">
    <source>
        <dbReference type="Proteomes" id="UP000193144"/>
    </source>
</evidence>
<feature type="transmembrane region" description="Helical" evidence="2">
    <location>
        <begin position="235"/>
        <end position="256"/>
    </location>
</feature>
<dbReference type="PANTHER" id="PTHR34502">
    <property type="entry name" value="DUF6594 DOMAIN-CONTAINING PROTEIN-RELATED"/>
    <property type="match status" value="1"/>
</dbReference>